<reference evidence="1 2" key="1">
    <citation type="submission" date="2018-09" db="EMBL/GenBank/DDBJ databases">
        <title>Genome sequence and characterization of the bcs clusters for the production of nanocellulose from the low pH resistant strain Komagataeibacter medellinensis ID13488.</title>
        <authorList>
            <person name="Hernandez-Arriaga A.M."/>
            <person name="Del Cerro C."/>
            <person name="Urbina L."/>
            <person name="Eceiza A."/>
            <person name="Retegi A."/>
            <person name="Prieto M.A."/>
        </authorList>
    </citation>
    <scope>NUCLEOTIDE SEQUENCE [LARGE SCALE GENOMIC DNA]</scope>
    <source>
        <strain evidence="1 2">ID13488</strain>
    </source>
</reference>
<accession>A0ABQ6VU58</accession>
<organism evidence="1 2">
    <name type="scientific">Komagataeibacter medellinensis</name>
    <dbReference type="NCBI Taxonomy" id="1177712"/>
    <lineage>
        <taxon>Bacteria</taxon>
        <taxon>Pseudomonadati</taxon>
        <taxon>Pseudomonadota</taxon>
        <taxon>Alphaproteobacteria</taxon>
        <taxon>Acetobacterales</taxon>
        <taxon>Acetobacteraceae</taxon>
        <taxon>Komagataeibacter</taxon>
    </lineage>
</organism>
<gene>
    <name evidence="1" type="ORF">D3W54_05365</name>
</gene>
<sequence>MSRQYGPAAEIAYEEGHLSFRTGHFDMDMIKQAITHSRRDTVYDSLHLQPLVMHSGAWLSLRLQQLQGWNQGLFSLDGGTLVIHPAAVDTVTMLPIDIRSHGGSLIFTAAENASGTLLVHLLRSSNAHAPVQLVFQGCALQFAHYDPMTDITLVGLMPEYELPHGWIAVRLDGNPWQIDNAVNLPGIGKPVLRREWPADECETVTLTLPG</sequence>
<proteinExistence type="predicted"/>
<evidence type="ECO:0000313" key="2">
    <source>
        <dbReference type="Proteomes" id="UP000427842"/>
    </source>
</evidence>
<protein>
    <submittedName>
        <fullName evidence="1">Uncharacterized protein</fullName>
    </submittedName>
</protein>
<comment type="caution">
    <text evidence="1">The sequence shown here is derived from an EMBL/GenBank/DDBJ whole genome shotgun (WGS) entry which is preliminary data.</text>
</comment>
<dbReference type="EMBL" id="QYAZ01000001">
    <property type="protein sequence ID" value="KAB8123731.1"/>
    <property type="molecule type" value="Genomic_DNA"/>
</dbReference>
<name>A0ABQ6VU58_9PROT</name>
<dbReference type="Proteomes" id="UP000427842">
    <property type="component" value="Unassembled WGS sequence"/>
</dbReference>
<keyword evidence="2" id="KW-1185">Reference proteome</keyword>
<evidence type="ECO:0000313" key="1">
    <source>
        <dbReference type="EMBL" id="KAB8123731.1"/>
    </source>
</evidence>